<dbReference type="InterPro" id="IPR050851">
    <property type="entry name" value="mRNA_Cap_2O-Ribose_MeTrfase"/>
</dbReference>
<dbReference type="OrthoDB" id="429597at2759"/>
<dbReference type="GO" id="GO:0005634">
    <property type="term" value="C:nucleus"/>
    <property type="evidence" value="ECO:0007669"/>
    <property type="project" value="TreeGrafter"/>
</dbReference>
<protein>
    <recommendedName>
        <fullName evidence="1">Mononegavirus-type SAM-dependent 2'-O-MTase domain-containing protein</fullName>
    </recommendedName>
</protein>
<dbReference type="AlphaFoldDB" id="A0A7R9QPQ6"/>
<organism evidence="2">
    <name type="scientific">Oppiella nova</name>
    <dbReference type="NCBI Taxonomy" id="334625"/>
    <lineage>
        <taxon>Eukaryota</taxon>
        <taxon>Metazoa</taxon>
        <taxon>Ecdysozoa</taxon>
        <taxon>Arthropoda</taxon>
        <taxon>Chelicerata</taxon>
        <taxon>Arachnida</taxon>
        <taxon>Acari</taxon>
        <taxon>Acariformes</taxon>
        <taxon>Sarcoptiformes</taxon>
        <taxon>Oribatida</taxon>
        <taxon>Brachypylina</taxon>
        <taxon>Oppioidea</taxon>
        <taxon>Oppiidae</taxon>
        <taxon>Oppiella</taxon>
    </lineage>
</organism>
<accession>A0A7R9QPQ6</accession>
<name>A0A7R9QPQ6_9ACAR</name>
<dbReference type="PANTHER" id="PTHR16121:SF2">
    <property type="entry name" value="CAP-SPECIFIC MRNA (NUCLEOSIDE-2'-O-)-METHYLTRANSFERASE 2"/>
    <property type="match status" value="1"/>
</dbReference>
<dbReference type="GO" id="GO:0004483">
    <property type="term" value="F:methyltransferase cap1 activity"/>
    <property type="evidence" value="ECO:0007669"/>
    <property type="project" value="TreeGrafter"/>
</dbReference>
<proteinExistence type="predicted"/>
<dbReference type="PROSITE" id="PS51590">
    <property type="entry name" value="SAM_MT_MNV_L"/>
    <property type="match status" value="1"/>
</dbReference>
<feature type="domain" description="Mononegavirus-type SAM-dependent 2'-O-MTase" evidence="1">
    <location>
        <begin position="1"/>
        <end position="41"/>
    </location>
</feature>
<dbReference type="GO" id="GO:0006370">
    <property type="term" value="P:7-methylguanosine mRNA capping"/>
    <property type="evidence" value="ECO:0007669"/>
    <property type="project" value="TreeGrafter"/>
</dbReference>
<dbReference type="Gene3D" id="3.40.50.12760">
    <property type="match status" value="1"/>
</dbReference>
<evidence type="ECO:0000259" key="1">
    <source>
        <dbReference type="PROSITE" id="PS51590"/>
    </source>
</evidence>
<dbReference type="EMBL" id="OC921833">
    <property type="protein sequence ID" value="CAD7653719.1"/>
    <property type="molecule type" value="Genomic_DNA"/>
</dbReference>
<reference evidence="2" key="1">
    <citation type="submission" date="2020-11" db="EMBL/GenBank/DDBJ databases">
        <authorList>
            <person name="Tran Van P."/>
        </authorList>
    </citation>
    <scope>NUCLEOTIDE SEQUENCE</scope>
</reference>
<gene>
    <name evidence="2" type="ORF">ONB1V03_LOCUS10372</name>
</gene>
<dbReference type="PANTHER" id="PTHR16121">
    <property type="entry name" value="CAP-SPECIFIC MRNA (NUCLEOSIDE-2'-O-)-METHYLTRANSFERASE 1-RELATED"/>
    <property type="match status" value="1"/>
</dbReference>
<dbReference type="InterPro" id="IPR025786">
    <property type="entry name" value="Mononega_L_MeTrfase"/>
</dbReference>
<evidence type="ECO:0000313" key="2">
    <source>
        <dbReference type="EMBL" id="CAD7653719.1"/>
    </source>
</evidence>
<sequence>FFTLFESKTLSLVYLLWRAFHRIHAFKPTASKAGNSEIYLVCIGFNASPELATISARIVANCGSDGSDGQHCISRSLLASQPFIGKVEECVQYFIDNQISVIESNLKTFKTMSDQQRQQLMARNRKRLNDLLNNSQSYSHRKRNDFYTNILNSKFCDLSAIIAYNKCLNNKENSDTKEMLQKLVSSIESTELFAKIISICDKNSDNFVTQLAYLLTNGQNVEIINDLNEMPSKGAQKSRNIYILNALKTFSFELISEKSVVVELIAQYIQLNAFIGENDLLVIQIGFSLTRLMCATLHTIANTYEYYSVVPSIGSMDGTECRHGLVCLFHTKRHEVRKQTTGAYRESEEMFAHVLSQLNGGEDTDGTGRASSGSLVEIISVPLLMSDAIQREHHSND</sequence>
<feature type="non-terminal residue" evidence="2">
    <location>
        <position position="397"/>
    </location>
</feature>
<dbReference type="GO" id="GO:0005737">
    <property type="term" value="C:cytoplasm"/>
    <property type="evidence" value="ECO:0007669"/>
    <property type="project" value="TreeGrafter"/>
</dbReference>